<proteinExistence type="predicted"/>
<keyword evidence="2" id="KW-0472">Membrane</keyword>
<accession>A0A2P4YHK4</accession>
<evidence type="ECO:0000313" key="3">
    <source>
        <dbReference type="EMBL" id="POM77295.1"/>
    </source>
</evidence>
<feature type="non-terminal residue" evidence="3">
    <location>
        <position position="213"/>
    </location>
</feature>
<reference evidence="3 4" key="1">
    <citation type="journal article" date="2017" name="Genome Biol. Evol.">
        <title>Phytophthora megakarya and P. palmivora, closely related causal agents of cacao black pod rot, underwent increases in genome sizes and gene numbers by different mechanisms.</title>
        <authorList>
            <person name="Ali S.S."/>
            <person name="Shao J."/>
            <person name="Lary D.J."/>
            <person name="Kronmiller B."/>
            <person name="Shen D."/>
            <person name="Strem M.D."/>
            <person name="Amoako-Attah I."/>
            <person name="Akrofi A.Y."/>
            <person name="Begoude B.A."/>
            <person name="Ten Hoopen G.M."/>
            <person name="Coulibaly K."/>
            <person name="Kebe B.I."/>
            <person name="Melnick R.L."/>
            <person name="Guiltinan M.J."/>
            <person name="Tyler B.M."/>
            <person name="Meinhardt L.W."/>
            <person name="Bailey B.A."/>
        </authorList>
    </citation>
    <scope>NUCLEOTIDE SEQUENCE [LARGE SCALE GENOMIC DNA]</scope>
    <source>
        <strain evidence="4">sbr112.9</strain>
    </source>
</reference>
<gene>
    <name evidence="3" type="ORF">PHPALM_5343</name>
</gene>
<dbReference type="AlphaFoldDB" id="A0A2P4YHK4"/>
<dbReference type="EMBL" id="NCKW01002746">
    <property type="protein sequence ID" value="POM77295.1"/>
    <property type="molecule type" value="Genomic_DNA"/>
</dbReference>
<keyword evidence="4" id="KW-1185">Reference proteome</keyword>
<keyword evidence="2" id="KW-0812">Transmembrane</keyword>
<evidence type="ECO:0000256" key="1">
    <source>
        <dbReference type="SAM" id="MobiDB-lite"/>
    </source>
</evidence>
<evidence type="ECO:0000256" key="2">
    <source>
        <dbReference type="SAM" id="Phobius"/>
    </source>
</evidence>
<protein>
    <submittedName>
        <fullName evidence="3">Sulfatase-like protein</fullName>
    </submittedName>
</protein>
<organism evidence="3 4">
    <name type="scientific">Phytophthora palmivora</name>
    <dbReference type="NCBI Taxonomy" id="4796"/>
    <lineage>
        <taxon>Eukaryota</taxon>
        <taxon>Sar</taxon>
        <taxon>Stramenopiles</taxon>
        <taxon>Oomycota</taxon>
        <taxon>Peronosporomycetes</taxon>
        <taxon>Peronosporales</taxon>
        <taxon>Peronosporaceae</taxon>
        <taxon>Phytophthora</taxon>
    </lineage>
</organism>
<dbReference type="Proteomes" id="UP000237271">
    <property type="component" value="Unassembled WGS sequence"/>
</dbReference>
<keyword evidence="2" id="KW-1133">Transmembrane helix</keyword>
<comment type="caution">
    <text evidence="3">The sequence shown here is derived from an EMBL/GenBank/DDBJ whole genome shotgun (WGS) entry which is preliminary data.</text>
</comment>
<sequence length="213" mass="23161">MIPVVADGIIVRLRDMRFTFDIVVMAIQEKDNASSFEVSSGEITDACVNATVLVLAATLFAVVRTKCAWADLARWNPTMIPLSVGPSFTYDMLKPTGSTKNQLNLSKSRKTQETSPVTEEIELDPVKDSSATNVTKTTEEKSDSTSKYVTVDISEASGSSEIETASPSDGEDDMTHCLSIKKQDSKKSDRRQVVKKILIALVGLVLLPMVVIA</sequence>
<feature type="transmembrane region" description="Helical" evidence="2">
    <location>
        <begin position="193"/>
        <end position="212"/>
    </location>
</feature>
<name>A0A2P4YHK4_9STRA</name>
<feature type="compositionally biased region" description="Polar residues" evidence="1">
    <location>
        <begin position="156"/>
        <end position="167"/>
    </location>
</feature>
<dbReference type="OrthoDB" id="90228at2759"/>
<feature type="region of interest" description="Disordered" evidence="1">
    <location>
        <begin position="99"/>
        <end position="185"/>
    </location>
</feature>
<evidence type="ECO:0000313" key="4">
    <source>
        <dbReference type="Proteomes" id="UP000237271"/>
    </source>
</evidence>